<dbReference type="EMBL" id="CP146023">
    <property type="protein sequence ID" value="WWQ69612.1"/>
    <property type="molecule type" value="Genomic_DNA"/>
</dbReference>
<proteinExistence type="predicted"/>
<organism evidence="1 2">
    <name type="scientific">Streptomyces citrinus</name>
    <dbReference type="NCBI Taxonomy" id="3118173"/>
    <lineage>
        <taxon>Bacteria</taxon>
        <taxon>Bacillati</taxon>
        <taxon>Actinomycetota</taxon>
        <taxon>Actinomycetes</taxon>
        <taxon>Kitasatosporales</taxon>
        <taxon>Streptomycetaceae</taxon>
        <taxon>Streptomyces</taxon>
    </lineage>
</organism>
<keyword evidence="1" id="KW-0614">Plasmid</keyword>
<geneLocation type="plasmid" evidence="1 2">
    <name>p1</name>
</geneLocation>
<protein>
    <submittedName>
        <fullName evidence="1">DUF3263 domain-containing protein</fullName>
    </submittedName>
</protein>
<evidence type="ECO:0000313" key="1">
    <source>
        <dbReference type="EMBL" id="WWQ69612.1"/>
    </source>
</evidence>
<gene>
    <name evidence="1" type="ORF">V2W30_41360</name>
</gene>
<dbReference type="Proteomes" id="UP001432251">
    <property type="component" value="Plasmid p1"/>
</dbReference>
<name>A0ACD5AQS1_9ACTN</name>
<sequence>MPAHPAAAHHRRYAMTMRPDRTRPEGAAIVDLRDELNCIVERRGELPGADVVAAVETWLERFDFTEPEPPTAPALAAPAALTALGLRYLLAVAARNYATRAARDRAIREELGLSPTLYFLLLNAAIDQADALRLAPVTVNRLRRIREAQRTAREERPAP</sequence>
<accession>A0ACD5AQS1</accession>
<reference evidence="1" key="1">
    <citation type="journal article" date="2025" name="Int. J. Syst. Evol. Microbiol.">
        <title>Streptomyces citrinus sp. nov., with yellow diffusible pigment.</title>
        <authorList>
            <person name="He Y."/>
            <person name="Yang E."/>
            <person name="Xu J."/>
            <person name="Sun Y."/>
            <person name="Sun L."/>
        </authorList>
    </citation>
    <scope>NUCLEOTIDE SEQUENCE</scope>
    <source>
        <strain evidence="1">Q6</strain>
    </source>
</reference>
<keyword evidence="2" id="KW-1185">Reference proteome</keyword>
<evidence type="ECO:0000313" key="2">
    <source>
        <dbReference type="Proteomes" id="UP001432251"/>
    </source>
</evidence>